<dbReference type="InterPro" id="IPR010298">
    <property type="entry name" value="YacP-like"/>
</dbReference>
<dbReference type="PRINTS" id="PR00315">
    <property type="entry name" value="ELONGATNFCT"/>
</dbReference>
<dbReference type="InterPro" id="IPR005225">
    <property type="entry name" value="Small_GTP-bd"/>
</dbReference>
<organism evidence="6 7">
    <name type="scientific">Eubacterium ramulus</name>
    <dbReference type="NCBI Taxonomy" id="39490"/>
    <lineage>
        <taxon>Bacteria</taxon>
        <taxon>Bacillati</taxon>
        <taxon>Bacillota</taxon>
        <taxon>Clostridia</taxon>
        <taxon>Eubacteriales</taxon>
        <taxon>Eubacteriaceae</taxon>
        <taxon>Eubacterium</taxon>
    </lineage>
</organism>
<dbReference type="PRINTS" id="PR01037">
    <property type="entry name" value="TCRTETOQM"/>
</dbReference>
<proteinExistence type="predicted"/>
<keyword evidence="4" id="KW-0046">Antibiotic resistance</keyword>
<dbReference type="SMART" id="SM00889">
    <property type="entry name" value="EFG_IV"/>
    <property type="match status" value="1"/>
</dbReference>
<dbReference type="PROSITE" id="PS00301">
    <property type="entry name" value="G_TR_1"/>
    <property type="match status" value="1"/>
</dbReference>
<evidence type="ECO:0000259" key="5">
    <source>
        <dbReference type="PROSITE" id="PS51722"/>
    </source>
</evidence>
<dbReference type="InterPro" id="IPR014721">
    <property type="entry name" value="Ribsml_uS5_D2-typ_fold_subgr"/>
</dbReference>
<dbReference type="PROSITE" id="PS51722">
    <property type="entry name" value="G_TR_2"/>
    <property type="match status" value="1"/>
</dbReference>
<dbReference type="Gene3D" id="3.30.70.240">
    <property type="match status" value="1"/>
</dbReference>
<dbReference type="PANTHER" id="PTHR43261:SF1">
    <property type="entry name" value="RIBOSOME-RELEASING FACTOR 2, MITOCHONDRIAL"/>
    <property type="match status" value="1"/>
</dbReference>
<dbReference type="NCBIfam" id="TIGR00231">
    <property type="entry name" value="small_GTP"/>
    <property type="match status" value="1"/>
</dbReference>
<accession>A0A173V581</accession>
<protein>
    <submittedName>
        <fullName evidence="6">Tetracycline resistance protein tetM</fullName>
    </submittedName>
</protein>
<dbReference type="GO" id="GO:0006412">
    <property type="term" value="P:translation"/>
    <property type="evidence" value="ECO:0007669"/>
    <property type="project" value="UniProtKB-KW"/>
</dbReference>
<keyword evidence="1" id="KW-0547">Nucleotide-binding</keyword>
<dbReference type="STRING" id="39490.ERS852448_02548"/>
<dbReference type="Gene3D" id="3.40.50.300">
    <property type="entry name" value="P-loop containing nucleotide triphosphate hydrolases"/>
    <property type="match status" value="1"/>
</dbReference>
<evidence type="ECO:0000256" key="1">
    <source>
        <dbReference type="ARBA" id="ARBA00022741"/>
    </source>
</evidence>
<dbReference type="InterPro" id="IPR027417">
    <property type="entry name" value="P-loop_NTPase"/>
</dbReference>
<dbReference type="InterPro" id="IPR031157">
    <property type="entry name" value="G_TR_CS"/>
</dbReference>
<name>A0A173V581_EUBRA</name>
<sequence length="915" mass="103032">MTENNRNRHICTGLMAHVDSGKTTLSEALLYASGTIRKLGKVDTKDAFLDTDARERDRGITIFSKQAELTWQGMELTLLDTPGHVDFSAEMERVLQVLDYAVLLISGADGVQGHTQTLWSLLQQYEIPTFLFINKMDQPGANKEALMAELKSRLSEGCIDFSHAQYMENGKSAHDKIEQGEYVGRSDSLIPDTEAMEFWYEELATCQEEALETYLETGSIPKKQIRDMITDRLVFPCYFGSALKMQGIEAFLDGFAEWTEPVQYPPEFSAKVYKISRDEQGNRLTHLKVTGGTLKVKDLLCTKTEGEDETLEKVNQIRIYSGEKYEVRQEAEAGEVCAVTGLQETYPGQGLGEAAETLPPILEPVLTCQVCLPEGCDPAVMLPKLKQLEEEQPELHIIWDEQLQEIQAQIMGEIQTEILQSVIAERFGVDVTFGSSHIVYKETIANTVEGVGHFEPLRHYAEVHLLLEPLPAGSGLVFAADCSEELLDKNWQRLILTHLMEREHRGILTGSVITDMKLTLIAGRAHQKHTEGGDFRQATYRAIRQGLMEAESVLLEPYYEFRMEIPEEMIGRAMTDVEKMSGTFELAPKEHGFSVLIGKAPVSEIQNYPKEVAAYTKGFGRIFLTPAGYAPCHNAEEVIAAIGYDAEHDTANPSGSVFCAHGAGFHVPWNEVKKHMHVEGWQPETAVREELPERATHSVMDEWIGVDEVDAILEKTFYANSGARTRRNGVVRRRRVESRSESVTRSFTPQPRKQEYLLVDGYNIIFAWDELKELARENMDAARGILLDKLCNYQGMKQMEVIAVFDAYRVAGHQTECSDYHNIHVVFTKEAETADQYIEKFAHMNASKYQVTVATSDGLEQIIIRGEGCRLLSARDLHAEMELSGKQLRESYLEQTSAKNRLIGELLEAQKKSEE</sequence>
<dbReference type="SUPFAM" id="SSF52540">
    <property type="entry name" value="P-loop containing nucleoside triphosphate hydrolases"/>
    <property type="match status" value="1"/>
</dbReference>
<dbReference type="PANTHER" id="PTHR43261">
    <property type="entry name" value="TRANSLATION ELONGATION FACTOR G-RELATED"/>
    <property type="match status" value="1"/>
</dbReference>
<keyword evidence="3" id="KW-0342">GTP-binding</keyword>
<evidence type="ECO:0000313" key="7">
    <source>
        <dbReference type="Proteomes" id="UP000095492"/>
    </source>
</evidence>
<dbReference type="InterPro" id="IPR000640">
    <property type="entry name" value="EFG_V-like"/>
</dbReference>
<feature type="domain" description="Tr-type G" evidence="5">
    <location>
        <begin position="7"/>
        <end position="267"/>
    </location>
</feature>
<dbReference type="Gene3D" id="2.40.30.10">
    <property type="entry name" value="Translation factors"/>
    <property type="match status" value="1"/>
</dbReference>
<evidence type="ECO:0000256" key="3">
    <source>
        <dbReference type="ARBA" id="ARBA00023134"/>
    </source>
</evidence>
<evidence type="ECO:0000256" key="2">
    <source>
        <dbReference type="ARBA" id="ARBA00022917"/>
    </source>
</evidence>
<dbReference type="GeneID" id="97390155"/>
<dbReference type="RefSeq" id="WP_055290803.1">
    <property type="nucleotide sequence ID" value="NZ_CP173382.1"/>
</dbReference>
<dbReference type="CDD" id="cd03711">
    <property type="entry name" value="Tet_C"/>
    <property type="match status" value="1"/>
</dbReference>
<evidence type="ECO:0000313" key="6">
    <source>
        <dbReference type="EMBL" id="CUN22433.1"/>
    </source>
</evidence>
<keyword evidence="2" id="KW-0648">Protein biosynthesis</keyword>
<dbReference type="InterPro" id="IPR009000">
    <property type="entry name" value="Transl_B-barrel_sf"/>
</dbReference>
<dbReference type="InterPro" id="IPR005517">
    <property type="entry name" value="Transl_elong_EFG/EF2_IV"/>
</dbReference>
<dbReference type="OrthoDB" id="9801472at2"/>
<dbReference type="SUPFAM" id="SSF50447">
    <property type="entry name" value="Translation proteins"/>
    <property type="match status" value="1"/>
</dbReference>
<dbReference type="Pfam" id="PF00009">
    <property type="entry name" value="GTP_EFTU"/>
    <property type="match status" value="1"/>
</dbReference>
<dbReference type="SMART" id="SM00838">
    <property type="entry name" value="EFG_C"/>
    <property type="match status" value="1"/>
</dbReference>
<evidence type="ECO:0000256" key="4">
    <source>
        <dbReference type="ARBA" id="ARBA00023251"/>
    </source>
</evidence>
<dbReference type="GO" id="GO:0046677">
    <property type="term" value="P:response to antibiotic"/>
    <property type="evidence" value="ECO:0007669"/>
    <property type="project" value="UniProtKB-KW"/>
</dbReference>
<dbReference type="Pfam" id="PF00679">
    <property type="entry name" value="EFG_C"/>
    <property type="match status" value="1"/>
</dbReference>
<dbReference type="Proteomes" id="UP000095492">
    <property type="component" value="Unassembled WGS sequence"/>
</dbReference>
<dbReference type="SUPFAM" id="SSF54211">
    <property type="entry name" value="Ribosomal protein S5 domain 2-like"/>
    <property type="match status" value="1"/>
</dbReference>
<dbReference type="Gene3D" id="3.30.70.870">
    <property type="entry name" value="Elongation Factor G (Translational Gtpase), domain 3"/>
    <property type="match status" value="1"/>
</dbReference>
<dbReference type="Gene3D" id="3.30.230.10">
    <property type="match status" value="1"/>
</dbReference>
<dbReference type="InterPro" id="IPR035647">
    <property type="entry name" value="EFG_III/V"/>
</dbReference>
<dbReference type="Pfam" id="PF03764">
    <property type="entry name" value="EFG_IV"/>
    <property type="match status" value="1"/>
</dbReference>
<dbReference type="EMBL" id="CYYA01000022">
    <property type="protein sequence ID" value="CUN22433.1"/>
    <property type="molecule type" value="Genomic_DNA"/>
</dbReference>
<dbReference type="InterPro" id="IPR020568">
    <property type="entry name" value="Ribosomal_Su5_D2-typ_SF"/>
</dbReference>
<dbReference type="SUPFAM" id="SSF54980">
    <property type="entry name" value="EF-G C-terminal domain-like"/>
    <property type="match status" value="2"/>
</dbReference>
<reference evidence="6 7" key="1">
    <citation type="submission" date="2015-09" db="EMBL/GenBank/DDBJ databases">
        <authorList>
            <consortium name="Pathogen Informatics"/>
        </authorList>
    </citation>
    <scope>NUCLEOTIDE SEQUENCE [LARGE SCALE GENOMIC DNA]</scope>
    <source>
        <strain evidence="6 7">2789STDY5608891</strain>
    </source>
</reference>
<dbReference type="AlphaFoldDB" id="A0A173V581"/>
<gene>
    <name evidence="6" type="primary">tetM</name>
    <name evidence="6" type="ORF">ERS852448_02548</name>
</gene>
<dbReference type="InterPro" id="IPR035650">
    <property type="entry name" value="Tet_C"/>
</dbReference>
<dbReference type="GO" id="GO:0003924">
    <property type="term" value="F:GTPase activity"/>
    <property type="evidence" value="ECO:0007669"/>
    <property type="project" value="InterPro"/>
</dbReference>
<dbReference type="GO" id="GO:0032790">
    <property type="term" value="P:ribosome disassembly"/>
    <property type="evidence" value="ECO:0007669"/>
    <property type="project" value="TreeGrafter"/>
</dbReference>
<dbReference type="InterPro" id="IPR000795">
    <property type="entry name" value="T_Tr_GTP-bd_dom"/>
</dbReference>
<dbReference type="GO" id="GO:0005525">
    <property type="term" value="F:GTP binding"/>
    <property type="evidence" value="ECO:0007669"/>
    <property type="project" value="UniProtKB-KW"/>
</dbReference>
<dbReference type="CDD" id="cd10912">
    <property type="entry name" value="PIN_YacP-like"/>
    <property type="match status" value="1"/>
</dbReference>
<dbReference type="Pfam" id="PF05991">
    <property type="entry name" value="NYN_YacP"/>
    <property type="match status" value="1"/>
</dbReference>